<sequence>MDRNVSNMLLVLFAVVLILPAFQGDGFLFGLRTQFHCYNSVDPIGNLLCKLDGSKFFGGKHPQTCEVACGDPYKRLKLPKPLCPDGSLPCGAETEEKLKRYKEELEKKRDGICEWCRVQQGK</sequence>
<name>Q5Q985_IXOSC</name>
<dbReference type="VEuPathDB" id="VectorBase:ISCP_005702"/>
<feature type="signal peptide" evidence="1">
    <location>
        <begin position="1"/>
        <end position="24"/>
    </location>
</feature>
<keyword evidence="1" id="KW-0732">Signal</keyword>
<evidence type="ECO:0000313" key="2">
    <source>
        <dbReference type="EMBL" id="AAV80786.1"/>
    </source>
</evidence>
<protein>
    <submittedName>
        <fullName evidence="2">Putative secreted salivary gland peptide</fullName>
    </submittedName>
</protein>
<feature type="chain" id="PRO_5004260422" evidence="1">
    <location>
        <begin position="25"/>
        <end position="122"/>
    </location>
</feature>
<accession>Q5Q985</accession>
<dbReference type="EMBL" id="AY775819">
    <property type="protein sequence ID" value="AAV80786.1"/>
    <property type="molecule type" value="mRNA"/>
</dbReference>
<organism evidence="2">
    <name type="scientific">Ixodes scapularis</name>
    <name type="common">Black-legged tick</name>
    <name type="synonym">Deer tick</name>
    <dbReference type="NCBI Taxonomy" id="6945"/>
    <lineage>
        <taxon>Eukaryota</taxon>
        <taxon>Metazoa</taxon>
        <taxon>Ecdysozoa</taxon>
        <taxon>Arthropoda</taxon>
        <taxon>Chelicerata</taxon>
        <taxon>Arachnida</taxon>
        <taxon>Acari</taxon>
        <taxon>Parasitiformes</taxon>
        <taxon>Ixodida</taxon>
        <taxon>Ixodoidea</taxon>
        <taxon>Ixodidae</taxon>
        <taxon>Ixodinae</taxon>
        <taxon>Ixodes</taxon>
    </lineage>
</organism>
<proteinExistence type="evidence at transcript level"/>
<evidence type="ECO:0000256" key="1">
    <source>
        <dbReference type="SAM" id="SignalP"/>
    </source>
</evidence>
<reference evidence="2" key="1">
    <citation type="submission" date="2004-10" db="EMBL/GenBank/DDBJ databases">
        <title>The expression of Ixodes scapularis salivary gland proteins 18 to 24 hours after attachment.</title>
        <authorList>
            <person name="Alarcon-Chaidez F.J."/>
            <person name="Lambson B.E."/>
            <person name="Wikel S.K."/>
        </authorList>
    </citation>
    <scope>NUCLEOTIDE SEQUENCE</scope>
    <source>
        <tissue evidence="2">Salivary gland</tissue>
    </source>
</reference>
<dbReference type="AlphaFoldDB" id="Q5Q985"/>